<dbReference type="Gene3D" id="3.30.420.10">
    <property type="entry name" value="Ribonuclease H-like superfamily/Ribonuclease H"/>
    <property type="match status" value="1"/>
</dbReference>
<protein>
    <recommendedName>
        <fullName evidence="1">DUF5641 domain-containing protein</fullName>
    </recommendedName>
</protein>
<dbReference type="EMBL" id="KL363205">
    <property type="protein sequence ID" value="KFD54671.1"/>
    <property type="molecule type" value="Genomic_DNA"/>
</dbReference>
<accession>A0A085MBS5</accession>
<keyword evidence="3" id="KW-1185">Reference proteome</keyword>
<dbReference type="Pfam" id="PF18701">
    <property type="entry name" value="DUF5641"/>
    <property type="match status" value="1"/>
</dbReference>
<proteinExistence type="predicted"/>
<gene>
    <name evidence="2" type="ORF">M513_04371</name>
</gene>
<dbReference type="InterPro" id="IPR040676">
    <property type="entry name" value="DUF5641"/>
</dbReference>
<evidence type="ECO:0000259" key="1">
    <source>
        <dbReference type="Pfam" id="PF18701"/>
    </source>
</evidence>
<dbReference type="AlphaFoldDB" id="A0A085MBS5"/>
<dbReference type="PANTHER" id="PTHR47331:SF1">
    <property type="entry name" value="GAG-LIKE PROTEIN"/>
    <property type="match status" value="1"/>
</dbReference>
<reference evidence="2 3" key="1">
    <citation type="journal article" date="2014" name="Nat. Genet.">
        <title>Genome and transcriptome of the porcine whipworm Trichuris suis.</title>
        <authorList>
            <person name="Jex A.R."/>
            <person name="Nejsum P."/>
            <person name="Schwarz E.M."/>
            <person name="Hu L."/>
            <person name="Young N.D."/>
            <person name="Hall R.S."/>
            <person name="Korhonen P.K."/>
            <person name="Liao S."/>
            <person name="Thamsborg S."/>
            <person name="Xia J."/>
            <person name="Xu P."/>
            <person name="Wang S."/>
            <person name="Scheerlinck J.P."/>
            <person name="Hofmann A."/>
            <person name="Sternberg P.W."/>
            <person name="Wang J."/>
            <person name="Gasser R.B."/>
        </authorList>
    </citation>
    <scope>NUCLEOTIDE SEQUENCE [LARGE SCALE GENOMIC DNA]</scope>
    <source>
        <strain evidence="2">DCEP-RM93M</strain>
    </source>
</reference>
<evidence type="ECO:0000313" key="2">
    <source>
        <dbReference type="EMBL" id="KFD54671.1"/>
    </source>
</evidence>
<evidence type="ECO:0000313" key="3">
    <source>
        <dbReference type="Proteomes" id="UP000030764"/>
    </source>
</evidence>
<dbReference type="Proteomes" id="UP000030764">
    <property type="component" value="Unassembled WGS sequence"/>
</dbReference>
<dbReference type="InterPro" id="IPR036397">
    <property type="entry name" value="RNaseH_sf"/>
</dbReference>
<feature type="domain" description="DUF5641" evidence="1">
    <location>
        <begin position="98"/>
        <end position="190"/>
    </location>
</feature>
<dbReference type="PANTHER" id="PTHR47331">
    <property type="entry name" value="PHD-TYPE DOMAIN-CONTAINING PROTEIN"/>
    <property type="match status" value="1"/>
</dbReference>
<dbReference type="GO" id="GO:0003676">
    <property type="term" value="F:nucleic acid binding"/>
    <property type="evidence" value="ECO:0007669"/>
    <property type="project" value="InterPro"/>
</dbReference>
<sequence>MEFLPPAAPHFGGAWERLVRSAKVALRKILNGRAVTDEVLFTVVVEVESLMNSRPLTHVSLDPRDPEPLTPNHFLLGRADPHIPPDITTEVEISSRRKWRCAQAMVEAFWKRWLREYVPSLIERRKWLRPTRNLNVGDLVLVVDHQSPRGHWPLGTIIECKPGADGIVRVAKVSTRHGTYLRPVVKLSLLETHKTDVSEQMSINMGRLCNGENDQEKPPHDGSHGCVGSDGVPAVSFTCSVAHQTRVFAWATNSHENRRLMSAGLPGE</sequence>
<name>A0A085MBS5_9BILA</name>
<organism evidence="2 3">
    <name type="scientific">Trichuris suis</name>
    <name type="common">pig whipworm</name>
    <dbReference type="NCBI Taxonomy" id="68888"/>
    <lineage>
        <taxon>Eukaryota</taxon>
        <taxon>Metazoa</taxon>
        <taxon>Ecdysozoa</taxon>
        <taxon>Nematoda</taxon>
        <taxon>Enoplea</taxon>
        <taxon>Dorylaimia</taxon>
        <taxon>Trichinellida</taxon>
        <taxon>Trichuridae</taxon>
        <taxon>Trichuris</taxon>
    </lineage>
</organism>